<dbReference type="GO" id="GO:0006094">
    <property type="term" value="P:gluconeogenesis"/>
    <property type="evidence" value="ECO:0007669"/>
    <property type="project" value="UniProtKB-KW"/>
</dbReference>
<keyword evidence="4 11" id="KW-0312">Gluconeogenesis</keyword>
<comment type="similarity">
    <text evidence="3 11">Belongs to the iron-sulfur dependent L-serine dehydratase family.</text>
</comment>
<dbReference type="InterPro" id="IPR051318">
    <property type="entry name" value="Fe-S_L-Ser"/>
</dbReference>
<evidence type="ECO:0000259" key="13">
    <source>
        <dbReference type="Pfam" id="PF03315"/>
    </source>
</evidence>
<dbReference type="GO" id="GO:0003941">
    <property type="term" value="F:L-serine ammonia-lyase activity"/>
    <property type="evidence" value="ECO:0007669"/>
    <property type="project" value="UniProtKB-UniRule"/>
</dbReference>
<dbReference type="Pfam" id="PF03315">
    <property type="entry name" value="SDH_beta"/>
    <property type="match status" value="1"/>
</dbReference>
<comment type="catalytic activity">
    <reaction evidence="10 11">
        <text>L-serine = pyruvate + NH4(+)</text>
        <dbReference type="Rhea" id="RHEA:19169"/>
        <dbReference type="ChEBI" id="CHEBI:15361"/>
        <dbReference type="ChEBI" id="CHEBI:28938"/>
        <dbReference type="ChEBI" id="CHEBI:33384"/>
        <dbReference type="EC" id="4.3.1.17"/>
    </reaction>
</comment>
<keyword evidence="8 11" id="KW-0411">Iron-sulfur</keyword>
<dbReference type="EC" id="4.3.1.17" evidence="11"/>
<keyword evidence="5 11" id="KW-0004">4Fe-4S</keyword>
<dbReference type="InterPro" id="IPR029009">
    <property type="entry name" value="ASB_dom_sf"/>
</dbReference>
<dbReference type="InterPro" id="IPR004644">
    <property type="entry name" value="Fe-S_L-Ser_mono"/>
</dbReference>
<dbReference type="RefSeq" id="WP_144301404.1">
    <property type="nucleotide sequence ID" value="NZ_QMIE01000001.1"/>
</dbReference>
<accession>A0A7M3MKM1</accession>
<evidence type="ECO:0000313" key="14">
    <source>
        <dbReference type="EMBL" id="TVM19942.1"/>
    </source>
</evidence>
<dbReference type="Pfam" id="PF03313">
    <property type="entry name" value="SDH_alpha"/>
    <property type="match status" value="1"/>
</dbReference>
<dbReference type="PANTHER" id="PTHR30182">
    <property type="entry name" value="L-SERINE DEHYDRATASE"/>
    <property type="match status" value="1"/>
</dbReference>
<evidence type="ECO:0000256" key="10">
    <source>
        <dbReference type="ARBA" id="ARBA00049406"/>
    </source>
</evidence>
<dbReference type="Gene3D" id="3.30.1330.90">
    <property type="entry name" value="D-3-phosphoglycerate dehydrogenase, domain 3"/>
    <property type="match status" value="1"/>
</dbReference>
<evidence type="ECO:0000256" key="9">
    <source>
        <dbReference type="ARBA" id="ARBA00023239"/>
    </source>
</evidence>
<comment type="caution">
    <text evidence="14">The sequence shown here is derived from an EMBL/GenBank/DDBJ whole genome shotgun (WGS) entry which is preliminary data.</text>
</comment>
<dbReference type="GO" id="GO:0046872">
    <property type="term" value="F:metal ion binding"/>
    <property type="evidence" value="ECO:0007669"/>
    <property type="project" value="UniProtKB-KW"/>
</dbReference>
<reference evidence="14 15" key="1">
    <citation type="submission" date="2018-06" db="EMBL/GenBank/DDBJ databases">
        <title>Complete genome of Desulfovibrio indonesiensis P37SLT.</title>
        <authorList>
            <person name="Crispim J.S."/>
            <person name="Vidigal P.M.P."/>
            <person name="Silva L.C.F."/>
            <person name="Laguardia C.N."/>
            <person name="Araujo L.C."/>
            <person name="Dias R.S."/>
            <person name="Sousa M.P."/>
            <person name="Paula S.O."/>
            <person name="Silva C."/>
        </authorList>
    </citation>
    <scope>NUCLEOTIDE SEQUENCE [LARGE SCALE GENOMIC DNA]</scope>
    <source>
        <strain evidence="14 15">P37SLT</strain>
    </source>
</reference>
<sequence>MSPITTSLFELFTIGPGPSSSHTIGPMRAGNDFRREIESLRAEDLGGTPVRIQVVLYGSLAATGEGHGTPWAALAGLAGMRPEDCPPDILETCARDDPENSVTFADGTSIAFAHRDVTADMLRVKGLGHPNTLLFRVLDSDGTALREAEYHSVGGGSIRRSGRPVDKAPPVPHVYYTMRQLRRLLVDAGLPLDRVIVENECALTGASEAEVLAGLDAVLAAMEDAVRRGLAAEGELPGPLGLHRKARAMHKRFRKTPVSAGRLMLALDAYALAAAEENAAGHTVVTAPTCGSAGVLPSVAHVMKHHLKLAHDDIRRGLCAAALVGLLARHNASVAGAEVGCQGEIGVAASMAAAMLAMGRGLGMHVVENAAETALEHHLGMTCDPVAGYVQIPCIERNAMGAVKAFNAYVIASSEVEMHHMVGLDQAIIAMAETGRDMHRKYKETSLGGLAASMVNC</sequence>
<evidence type="ECO:0000313" key="15">
    <source>
        <dbReference type="Proteomes" id="UP000448292"/>
    </source>
</evidence>
<evidence type="ECO:0000256" key="3">
    <source>
        <dbReference type="ARBA" id="ARBA00008636"/>
    </source>
</evidence>
<evidence type="ECO:0000256" key="5">
    <source>
        <dbReference type="ARBA" id="ARBA00022485"/>
    </source>
</evidence>
<proteinExistence type="inferred from homology"/>
<evidence type="ECO:0000259" key="12">
    <source>
        <dbReference type="Pfam" id="PF03313"/>
    </source>
</evidence>
<evidence type="ECO:0000256" key="11">
    <source>
        <dbReference type="RuleBase" id="RU366059"/>
    </source>
</evidence>
<keyword evidence="9 11" id="KW-0456">Lyase</keyword>
<keyword evidence="7 11" id="KW-0408">Iron</keyword>
<feature type="domain" description="Serine dehydratase-like alpha subunit" evidence="12">
    <location>
        <begin position="188"/>
        <end position="451"/>
    </location>
</feature>
<dbReference type="SUPFAM" id="SSF143548">
    <property type="entry name" value="Serine metabolism enzymes domain"/>
    <property type="match status" value="1"/>
</dbReference>
<dbReference type="InterPro" id="IPR005130">
    <property type="entry name" value="Ser_deHydtase-like_asu"/>
</dbReference>
<dbReference type="GO" id="GO:0051539">
    <property type="term" value="F:4 iron, 4 sulfur cluster binding"/>
    <property type="evidence" value="ECO:0007669"/>
    <property type="project" value="UniProtKB-UniRule"/>
</dbReference>
<gene>
    <name evidence="14" type="ORF">DPQ33_01580</name>
</gene>
<name>A0A7M3MKM1_9BACT</name>
<organism evidence="14 15">
    <name type="scientific">Oceanidesulfovibrio indonesiensis</name>
    <dbReference type="NCBI Taxonomy" id="54767"/>
    <lineage>
        <taxon>Bacteria</taxon>
        <taxon>Pseudomonadati</taxon>
        <taxon>Thermodesulfobacteriota</taxon>
        <taxon>Desulfovibrionia</taxon>
        <taxon>Desulfovibrionales</taxon>
        <taxon>Desulfovibrionaceae</taxon>
        <taxon>Oceanidesulfovibrio</taxon>
    </lineage>
</organism>
<comment type="pathway">
    <text evidence="2">Carbohydrate biosynthesis; gluconeogenesis.</text>
</comment>
<dbReference type="AlphaFoldDB" id="A0A7M3MKM1"/>
<dbReference type="NCBIfam" id="TIGR00720">
    <property type="entry name" value="sda_mono"/>
    <property type="match status" value="1"/>
</dbReference>
<evidence type="ECO:0000256" key="4">
    <source>
        <dbReference type="ARBA" id="ARBA00022432"/>
    </source>
</evidence>
<comment type="cofactor">
    <cofactor evidence="1 11">
        <name>[4Fe-4S] cluster</name>
        <dbReference type="ChEBI" id="CHEBI:49883"/>
    </cofactor>
</comment>
<keyword evidence="15" id="KW-1185">Reference proteome</keyword>
<dbReference type="EMBL" id="QMIE01000001">
    <property type="protein sequence ID" value="TVM19942.1"/>
    <property type="molecule type" value="Genomic_DNA"/>
</dbReference>
<keyword evidence="6 11" id="KW-0479">Metal-binding</keyword>
<evidence type="ECO:0000256" key="7">
    <source>
        <dbReference type="ARBA" id="ARBA00023004"/>
    </source>
</evidence>
<evidence type="ECO:0000256" key="8">
    <source>
        <dbReference type="ARBA" id="ARBA00023014"/>
    </source>
</evidence>
<protein>
    <recommendedName>
        <fullName evidence="11">L-serine dehydratase</fullName>
        <ecNumber evidence="11">4.3.1.17</ecNumber>
    </recommendedName>
</protein>
<dbReference type="OrthoDB" id="9805537at2"/>
<evidence type="ECO:0000256" key="2">
    <source>
        <dbReference type="ARBA" id="ARBA00004742"/>
    </source>
</evidence>
<evidence type="ECO:0000256" key="6">
    <source>
        <dbReference type="ARBA" id="ARBA00022723"/>
    </source>
</evidence>
<dbReference type="InterPro" id="IPR005131">
    <property type="entry name" value="Ser_deHydtase_bsu"/>
</dbReference>
<dbReference type="Proteomes" id="UP000448292">
    <property type="component" value="Unassembled WGS sequence"/>
</dbReference>
<feature type="domain" description="Serine dehydratase beta chain" evidence="13">
    <location>
        <begin position="7"/>
        <end position="161"/>
    </location>
</feature>
<evidence type="ECO:0000256" key="1">
    <source>
        <dbReference type="ARBA" id="ARBA00001966"/>
    </source>
</evidence>
<dbReference type="PANTHER" id="PTHR30182:SF1">
    <property type="entry name" value="L-SERINE DEHYDRATASE 1"/>
    <property type="match status" value="1"/>
</dbReference>